<dbReference type="RefSeq" id="WP_190258652.1">
    <property type="nucleotide sequence ID" value="NZ_QFGA01000002.1"/>
</dbReference>
<evidence type="ECO:0000313" key="1">
    <source>
        <dbReference type="EMBL" id="TEB06003.1"/>
    </source>
</evidence>
<proteinExistence type="predicted"/>
<dbReference type="PANTHER" id="PTHR35336">
    <property type="entry name" value="ADENOSYLCOBINAMIDE AMIDOHYDROLASE"/>
    <property type="match status" value="1"/>
</dbReference>
<name>A0A4Y7RBA6_9FIRM</name>
<dbReference type="InterPro" id="IPR002808">
    <property type="entry name" value="AdoCbi_amidolase"/>
</dbReference>
<dbReference type="PANTHER" id="PTHR35336:SF5">
    <property type="entry name" value="ADENOSYLCOBINAMIDE AMIDOHYDROLASE"/>
    <property type="match status" value="1"/>
</dbReference>
<gene>
    <name evidence="1" type="ORF">Psch_03045</name>
</gene>
<dbReference type="InterPro" id="IPR052209">
    <property type="entry name" value="CbiZ"/>
</dbReference>
<keyword evidence="1" id="KW-0378">Hydrolase</keyword>
<sequence>MTPEEQTTVEYLLPESGRWISPGLGLRAMLGPQTIFVDAGAPWVSISSAVVGGGLGPKRYFVNRQVEPGYHTAHPADEAASFLADTFPEYHASDSGQWLALMTAARVSDACWVRLSKQGCQALVIVSAGVSNACAAGITPDCLLDTVTPNPGTINIMAFLSHALSPGALVNAVQTATEAKTQTLRELGIKCPDTGAYASGTTTDALVIAGAAQTPAAPYAGPGTLAGYLLARGVRQGLSQALRRYLTRAAEESDRT</sequence>
<organism evidence="1 2">
    <name type="scientific">Pelotomaculum schinkii</name>
    <dbReference type="NCBI Taxonomy" id="78350"/>
    <lineage>
        <taxon>Bacteria</taxon>
        <taxon>Bacillati</taxon>
        <taxon>Bacillota</taxon>
        <taxon>Clostridia</taxon>
        <taxon>Eubacteriales</taxon>
        <taxon>Desulfotomaculaceae</taxon>
        <taxon>Pelotomaculum</taxon>
    </lineage>
</organism>
<keyword evidence="2" id="KW-1185">Reference proteome</keyword>
<dbReference type="AlphaFoldDB" id="A0A4Y7RBA6"/>
<protein>
    <submittedName>
        <fullName evidence="1">Adenosylcobinamide amidohydrolase</fullName>
    </submittedName>
</protein>
<evidence type="ECO:0000313" key="2">
    <source>
        <dbReference type="Proteomes" id="UP000298324"/>
    </source>
</evidence>
<comment type="caution">
    <text evidence="1">The sequence shown here is derived from an EMBL/GenBank/DDBJ whole genome shotgun (WGS) entry which is preliminary data.</text>
</comment>
<dbReference type="EMBL" id="QFGA01000002">
    <property type="protein sequence ID" value="TEB06003.1"/>
    <property type="molecule type" value="Genomic_DNA"/>
</dbReference>
<dbReference type="Pfam" id="PF01955">
    <property type="entry name" value="CbiZ"/>
    <property type="match status" value="1"/>
</dbReference>
<accession>A0A4Y7RBA6</accession>
<reference evidence="1 2" key="1">
    <citation type="journal article" date="2018" name="Environ. Microbiol.">
        <title>Novel energy conservation strategies and behaviour of Pelotomaculum schinkii driving syntrophic propionate catabolism.</title>
        <authorList>
            <person name="Hidalgo-Ahumada C.A.P."/>
            <person name="Nobu M.K."/>
            <person name="Narihiro T."/>
            <person name="Tamaki H."/>
            <person name="Liu W.T."/>
            <person name="Kamagata Y."/>
            <person name="Stams A.J.M."/>
            <person name="Imachi H."/>
            <person name="Sousa D.Z."/>
        </authorList>
    </citation>
    <scope>NUCLEOTIDE SEQUENCE [LARGE SCALE GENOMIC DNA]</scope>
    <source>
        <strain evidence="1 2">HH</strain>
    </source>
</reference>
<dbReference type="GO" id="GO:0016787">
    <property type="term" value="F:hydrolase activity"/>
    <property type="evidence" value="ECO:0007669"/>
    <property type="project" value="UniProtKB-KW"/>
</dbReference>
<dbReference type="Proteomes" id="UP000298324">
    <property type="component" value="Unassembled WGS sequence"/>
</dbReference>